<dbReference type="Pfam" id="PF26571">
    <property type="entry name" value="VldE"/>
    <property type="match status" value="1"/>
</dbReference>
<comment type="caution">
    <text evidence="2">The sequence shown here is derived from an EMBL/GenBank/DDBJ whole genome shotgun (WGS) entry which is preliminary data.</text>
</comment>
<reference evidence="2" key="1">
    <citation type="submission" date="2016-10" db="EMBL/GenBank/DDBJ databases">
        <title>Draft Genome Sequence of Nocardioides luteus Strain BAFB, an Alkane-Degrading Bacterium Isolated from JP-7 Polluted Soil.</title>
        <authorList>
            <person name="Brown L."/>
            <person name="Ruiz O.N."/>
            <person name="Gunasekera T."/>
        </authorList>
    </citation>
    <scope>NUCLEOTIDE SEQUENCE [LARGE SCALE GENOMIC DNA]</scope>
    <source>
        <strain evidence="2">BAFB</strain>
    </source>
</reference>
<dbReference type="AlphaFoldDB" id="A0A1J4N1N6"/>
<dbReference type="InterPro" id="IPR058593">
    <property type="entry name" value="ARB_07466-like_C"/>
</dbReference>
<protein>
    <recommendedName>
        <fullName evidence="1">ARB-07466-like C-terminal domain-containing protein</fullName>
    </recommendedName>
</protein>
<evidence type="ECO:0000313" key="3">
    <source>
        <dbReference type="Proteomes" id="UP000033772"/>
    </source>
</evidence>
<organism evidence="2 3">
    <name type="scientific">Nocardioides luteus</name>
    <dbReference type="NCBI Taxonomy" id="1844"/>
    <lineage>
        <taxon>Bacteria</taxon>
        <taxon>Bacillati</taxon>
        <taxon>Actinomycetota</taxon>
        <taxon>Actinomycetes</taxon>
        <taxon>Propionibacteriales</taxon>
        <taxon>Nocardioidaceae</taxon>
        <taxon>Nocardioides</taxon>
    </lineage>
</organism>
<proteinExistence type="predicted"/>
<sequence>MTGDKALGDAIAAYLQQHAAELNLYDIIWYQRIWTPVRASEGWRYMEDRGSTTANHYDHVHVSTN</sequence>
<dbReference type="EMBL" id="JZDQ02000025">
    <property type="protein sequence ID" value="OIJ25485.1"/>
    <property type="molecule type" value="Genomic_DNA"/>
</dbReference>
<keyword evidence="3" id="KW-1185">Reference proteome</keyword>
<dbReference type="Proteomes" id="UP000033772">
    <property type="component" value="Unassembled WGS sequence"/>
</dbReference>
<evidence type="ECO:0000313" key="2">
    <source>
        <dbReference type="EMBL" id="OIJ25485.1"/>
    </source>
</evidence>
<name>A0A1J4N1N6_9ACTN</name>
<dbReference type="STRING" id="1844.UG56_017605"/>
<feature type="domain" description="ARB-07466-like C-terminal" evidence="1">
    <location>
        <begin position="3"/>
        <end position="57"/>
    </location>
</feature>
<gene>
    <name evidence="2" type="ORF">UG56_017605</name>
</gene>
<evidence type="ECO:0000259" key="1">
    <source>
        <dbReference type="Pfam" id="PF26571"/>
    </source>
</evidence>
<accession>A0A1J4N1N6</accession>